<dbReference type="AlphaFoldDB" id="A0A1Z5JLD2"/>
<sequence length="104" mass="11590">MVPVLYHESSIMKDARQLSDECRKHPIFRFGMLCVHTCWKLNESLENISKCGRLEGFSSDCNTSTRTASGDDKVLISGSTDVSDCCLGVCHALQRKHTVVVVEQ</sequence>
<keyword evidence="2" id="KW-1185">Reference proteome</keyword>
<dbReference type="InParanoid" id="A0A1Z5JLD2"/>
<dbReference type="Proteomes" id="UP000198406">
    <property type="component" value="Unassembled WGS sequence"/>
</dbReference>
<gene>
    <name evidence="1" type="ORF">FisN_29Lu042</name>
</gene>
<protein>
    <submittedName>
        <fullName evidence="1">Uncharacterized protein</fullName>
    </submittedName>
</protein>
<dbReference type="EMBL" id="BDSP01000084">
    <property type="protein sequence ID" value="GAX14823.1"/>
    <property type="molecule type" value="Genomic_DNA"/>
</dbReference>
<proteinExistence type="predicted"/>
<organism evidence="1 2">
    <name type="scientific">Fistulifera solaris</name>
    <name type="common">Oleaginous diatom</name>
    <dbReference type="NCBI Taxonomy" id="1519565"/>
    <lineage>
        <taxon>Eukaryota</taxon>
        <taxon>Sar</taxon>
        <taxon>Stramenopiles</taxon>
        <taxon>Ochrophyta</taxon>
        <taxon>Bacillariophyta</taxon>
        <taxon>Bacillariophyceae</taxon>
        <taxon>Bacillariophycidae</taxon>
        <taxon>Naviculales</taxon>
        <taxon>Naviculaceae</taxon>
        <taxon>Fistulifera</taxon>
    </lineage>
</organism>
<comment type="caution">
    <text evidence="1">The sequence shown here is derived from an EMBL/GenBank/DDBJ whole genome shotgun (WGS) entry which is preliminary data.</text>
</comment>
<evidence type="ECO:0000313" key="1">
    <source>
        <dbReference type="EMBL" id="GAX14823.1"/>
    </source>
</evidence>
<evidence type="ECO:0000313" key="2">
    <source>
        <dbReference type="Proteomes" id="UP000198406"/>
    </source>
</evidence>
<reference evidence="1 2" key="1">
    <citation type="journal article" date="2015" name="Plant Cell">
        <title>Oil accumulation by the oleaginous diatom Fistulifera solaris as revealed by the genome and transcriptome.</title>
        <authorList>
            <person name="Tanaka T."/>
            <person name="Maeda Y."/>
            <person name="Veluchamy A."/>
            <person name="Tanaka M."/>
            <person name="Abida H."/>
            <person name="Marechal E."/>
            <person name="Bowler C."/>
            <person name="Muto M."/>
            <person name="Sunaga Y."/>
            <person name="Tanaka M."/>
            <person name="Yoshino T."/>
            <person name="Taniguchi T."/>
            <person name="Fukuda Y."/>
            <person name="Nemoto M."/>
            <person name="Matsumoto M."/>
            <person name="Wong P.S."/>
            <person name="Aburatani S."/>
            <person name="Fujibuchi W."/>
        </authorList>
    </citation>
    <scope>NUCLEOTIDE SEQUENCE [LARGE SCALE GENOMIC DNA]</scope>
    <source>
        <strain evidence="1 2">JPCC DA0580</strain>
    </source>
</reference>
<accession>A0A1Z5JLD2</accession>
<name>A0A1Z5JLD2_FISSO</name>